<evidence type="ECO:0000256" key="17">
    <source>
        <dbReference type="SAM" id="MobiDB-lite"/>
    </source>
</evidence>
<evidence type="ECO:0000256" key="4">
    <source>
        <dbReference type="ARBA" id="ARBA00005555"/>
    </source>
</evidence>
<feature type="domain" description="RING-type" evidence="18">
    <location>
        <begin position="618"/>
        <end position="657"/>
    </location>
</feature>
<comment type="catalytic activity">
    <reaction evidence="1 15">
        <text>S-ubiquitinyl-[E2 ubiquitin-conjugating enzyme]-L-cysteine + [acceptor protein]-L-lysine = [E2 ubiquitin-conjugating enzyme]-L-cysteine + N(6)-ubiquitinyl-[acceptor protein]-L-lysine.</text>
        <dbReference type="EC" id="2.3.2.27"/>
    </reaction>
</comment>
<dbReference type="EMBL" id="KZ613743">
    <property type="protein sequence ID" value="PMD66750.1"/>
    <property type="molecule type" value="Genomic_DNA"/>
</dbReference>
<dbReference type="GO" id="GO:0033503">
    <property type="term" value="C:HULC complex"/>
    <property type="evidence" value="ECO:0007669"/>
    <property type="project" value="TreeGrafter"/>
</dbReference>
<dbReference type="GO" id="GO:0008270">
    <property type="term" value="F:zinc ion binding"/>
    <property type="evidence" value="ECO:0007669"/>
    <property type="project" value="UniProtKB-KW"/>
</dbReference>
<keyword evidence="12 15" id="KW-0539">Nucleus</keyword>
<dbReference type="Pfam" id="PF26095">
    <property type="entry name" value="CC_Bre1"/>
    <property type="match status" value="1"/>
</dbReference>
<evidence type="ECO:0000256" key="7">
    <source>
        <dbReference type="ARBA" id="ARBA00022771"/>
    </source>
</evidence>
<dbReference type="AlphaFoldDB" id="A0A2J6TUQ7"/>
<accession>A0A2J6TUQ7</accession>
<evidence type="ECO:0000256" key="16">
    <source>
        <dbReference type="SAM" id="Coils"/>
    </source>
</evidence>
<feature type="coiled-coil region" evidence="16">
    <location>
        <begin position="136"/>
        <end position="177"/>
    </location>
</feature>
<feature type="coiled-coil region" evidence="16">
    <location>
        <begin position="496"/>
        <end position="600"/>
    </location>
</feature>
<comment type="similarity">
    <text evidence="4 15">Belongs to the BRE1 family.</text>
</comment>
<comment type="pathway">
    <text evidence="3 15">Protein modification; protein ubiquitination.</text>
</comment>
<keyword evidence="7 14" id="KW-0863">Zinc-finger</keyword>
<keyword evidence="10 15" id="KW-0156">Chromatin regulator</keyword>
<evidence type="ECO:0000256" key="1">
    <source>
        <dbReference type="ARBA" id="ARBA00000900"/>
    </source>
</evidence>
<dbReference type="PANTHER" id="PTHR23163:SF0">
    <property type="entry name" value="E3 UBIQUITIN-PROTEIN LIGASE BRE1"/>
    <property type="match status" value="1"/>
</dbReference>
<evidence type="ECO:0000256" key="9">
    <source>
        <dbReference type="ARBA" id="ARBA00022833"/>
    </source>
</evidence>
<dbReference type="RefSeq" id="XP_024743654.1">
    <property type="nucleotide sequence ID" value="XM_024870418.1"/>
</dbReference>
<evidence type="ECO:0000313" key="19">
    <source>
        <dbReference type="EMBL" id="PMD66750.1"/>
    </source>
</evidence>
<dbReference type="STRING" id="1095630.A0A2J6TUQ7"/>
<dbReference type="InterPro" id="IPR001841">
    <property type="entry name" value="Znf_RING"/>
</dbReference>
<evidence type="ECO:0000313" key="20">
    <source>
        <dbReference type="Proteomes" id="UP000235371"/>
    </source>
</evidence>
<evidence type="ECO:0000256" key="11">
    <source>
        <dbReference type="ARBA" id="ARBA00023054"/>
    </source>
</evidence>
<comment type="subcellular location">
    <subcellularLocation>
        <location evidence="2 15">Nucleus</location>
    </subcellularLocation>
</comment>
<dbReference type="EC" id="2.3.2.27" evidence="15"/>
<comment type="function">
    <text evidence="13">E3 ubiquitin-protein ligase that mediates monoubiquitination of histone H2B to form H2BK123ub1. H2BK123ub1 gives a specific tag for epigenetic transcriptional activation and is also a prerequisite for H3K4me and H3K79me formation.</text>
</comment>
<evidence type="ECO:0000256" key="8">
    <source>
        <dbReference type="ARBA" id="ARBA00022786"/>
    </source>
</evidence>
<dbReference type="Pfam" id="PF00097">
    <property type="entry name" value="zf-C3HC4"/>
    <property type="match status" value="1"/>
</dbReference>
<dbReference type="SMART" id="SM00184">
    <property type="entry name" value="RING"/>
    <property type="match status" value="1"/>
</dbReference>
<dbReference type="GO" id="GO:0061630">
    <property type="term" value="F:ubiquitin protein ligase activity"/>
    <property type="evidence" value="ECO:0007669"/>
    <property type="project" value="UniProtKB-EC"/>
</dbReference>
<dbReference type="GO" id="GO:0005634">
    <property type="term" value="C:nucleus"/>
    <property type="evidence" value="ECO:0007669"/>
    <property type="project" value="UniProtKB-SubCell"/>
</dbReference>
<dbReference type="PROSITE" id="PS50089">
    <property type="entry name" value="ZF_RING_2"/>
    <property type="match status" value="1"/>
</dbReference>
<dbReference type="UniPathway" id="UPA00143"/>
<dbReference type="SUPFAM" id="SSF57850">
    <property type="entry name" value="RING/U-box"/>
    <property type="match status" value="1"/>
</dbReference>
<dbReference type="InterPro" id="IPR018957">
    <property type="entry name" value="Znf_C3HC4_RING-type"/>
</dbReference>
<dbReference type="InterPro" id="IPR013956">
    <property type="entry name" value="E3_ubiquit_lig_Bre1"/>
</dbReference>
<feature type="coiled-coil region" evidence="16">
    <location>
        <begin position="220"/>
        <end position="432"/>
    </location>
</feature>
<gene>
    <name evidence="19" type="ORF">K444DRAFT_125580</name>
</gene>
<reference evidence="19 20" key="1">
    <citation type="submission" date="2016-04" db="EMBL/GenBank/DDBJ databases">
        <title>A degradative enzymes factory behind the ericoid mycorrhizal symbiosis.</title>
        <authorList>
            <consortium name="DOE Joint Genome Institute"/>
            <person name="Martino E."/>
            <person name="Morin E."/>
            <person name="Grelet G."/>
            <person name="Kuo A."/>
            <person name="Kohler A."/>
            <person name="Daghino S."/>
            <person name="Barry K."/>
            <person name="Choi C."/>
            <person name="Cichocki N."/>
            <person name="Clum A."/>
            <person name="Copeland A."/>
            <person name="Hainaut M."/>
            <person name="Haridas S."/>
            <person name="Labutti K."/>
            <person name="Lindquist E."/>
            <person name="Lipzen A."/>
            <person name="Khouja H.-R."/>
            <person name="Murat C."/>
            <person name="Ohm R."/>
            <person name="Olson A."/>
            <person name="Spatafora J."/>
            <person name="Veneault-Fourrey C."/>
            <person name="Henrissat B."/>
            <person name="Grigoriev I."/>
            <person name="Martin F."/>
            <person name="Perotto S."/>
        </authorList>
    </citation>
    <scope>NUCLEOTIDE SEQUENCE [LARGE SCALE GENOMIC DNA]</scope>
    <source>
        <strain evidence="19 20">E</strain>
    </source>
</reference>
<dbReference type="InParanoid" id="A0A2J6TUQ7"/>
<dbReference type="GO" id="GO:0006325">
    <property type="term" value="P:chromatin organization"/>
    <property type="evidence" value="ECO:0007669"/>
    <property type="project" value="UniProtKB-KW"/>
</dbReference>
<dbReference type="FunCoup" id="A0A2J6TUQ7">
    <property type="interactions" value="890"/>
</dbReference>
<dbReference type="Pfam" id="PF08647">
    <property type="entry name" value="BRE1"/>
    <property type="match status" value="1"/>
</dbReference>
<protein>
    <recommendedName>
        <fullName evidence="15">E3 ubiquitin protein ligase</fullName>
        <ecNumber evidence="15">2.3.2.27</ecNumber>
    </recommendedName>
</protein>
<dbReference type="OrthoDB" id="654191at2759"/>
<keyword evidence="5 15" id="KW-0808">Transferase</keyword>
<sequence>MREYKREKDTLESHLREVQKKSVDHDDHIRVINTWWDQLLDEVKLLVEDEIPSNDDIEGQSSGQGSEPPLTQSTATFPTALSFKGSEDFQQHLASRAKQIKSKLSSIFTNLSSVRGKPSSDVHELQKKLSSLLGAQKEYLTKLERLKSERDDLSDRLETASLRYIKAEKRLDRAKSSVVAKLEQQAIAGSSSGNGAVQNGSDVEMTDNLSEENEANQTAYKEAAAVVAKQKEQLEAIMTENKSLTEQLSAANTRLSNLNEDDYARTELFKQFRLQHEDVIRRINHLEATNIQLREEAEKYQAERTAYRAQIENEAEVVTGELESQVQRMEADLTRIRSTRDELLADLSMRKASSEQDKTSSDHLNELISAKDDRITSLEAEVERLRARAEEESLPPRAAIEALDLQQLRQKYESLERQFEAIERELPGLQTAYKKVQTLSTKKVMDFTTLEEKVQILHAEKAKADQKYFAARKDMDTRILEVRSLKIQNQKSSEIIQQLKEVETANRNLLSNLEKQLSDIRQANASIITEHKKMESTSREATSKAETLKNQVTELTNLIKAKDANNLNTKQRIHDVEIELEQIRVKYEQAQKDRDTWKTKSLSNQSGEEEMLRTLALCTICRNNFKNVAIKTCGHTFCNNCVEDRIANRMRKCPNCSKPFDKSDVMTIHM</sequence>
<evidence type="ECO:0000256" key="12">
    <source>
        <dbReference type="ARBA" id="ARBA00023242"/>
    </source>
</evidence>
<keyword evidence="20" id="KW-1185">Reference proteome</keyword>
<proteinExistence type="inferred from homology"/>
<dbReference type="GO" id="GO:0016567">
    <property type="term" value="P:protein ubiquitination"/>
    <property type="evidence" value="ECO:0007669"/>
    <property type="project" value="UniProtKB-UniRule"/>
</dbReference>
<keyword evidence="11 15" id="KW-0175">Coiled coil</keyword>
<dbReference type="InterPro" id="IPR017907">
    <property type="entry name" value="Znf_RING_CS"/>
</dbReference>
<evidence type="ECO:0000256" key="5">
    <source>
        <dbReference type="ARBA" id="ARBA00022679"/>
    </source>
</evidence>
<feature type="region of interest" description="Disordered" evidence="17">
    <location>
        <begin position="53"/>
        <end position="74"/>
    </location>
</feature>
<name>A0A2J6TUQ7_9HELO</name>
<evidence type="ECO:0000256" key="6">
    <source>
        <dbReference type="ARBA" id="ARBA00022723"/>
    </source>
</evidence>
<dbReference type="InterPro" id="IPR058643">
    <property type="entry name" value="BRE1-like_CC"/>
</dbReference>
<keyword evidence="9 15" id="KW-0862">Zinc</keyword>
<feature type="compositionally biased region" description="Polar residues" evidence="17">
    <location>
        <begin position="59"/>
        <end position="74"/>
    </location>
</feature>
<keyword evidence="6 15" id="KW-0479">Metal-binding</keyword>
<dbReference type="PANTHER" id="PTHR23163">
    <property type="entry name" value="RING FINGER PROTEIN-RELATED"/>
    <property type="match status" value="1"/>
</dbReference>
<keyword evidence="8 15" id="KW-0833">Ubl conjugation pathway</keyword>
<dbReference type="GeneID" id="36578500"/>
<evidence type="ECO:0000256" key="15">
    <source>
        <dbReference type="RuleBase" id="RU365038"/>
    </source>
</evidence>
<evidence type="ECO:0000256" key="13">
    <source>
        <dbReference type="ARBA" id="ARBA00059679"/>
    </source>
</evidence>
<evidence type="ECO:0000256" key="10">
    <source>
        <dbReference type="ARBA" id="ARBA00022853"/>
    </source>
</evidence>
<evidence type="ECO:0000259" key="18">
    <source>
        <dbReference type="PROSITE" id="PS50089"/>
    </source>
</evidence>
<dbReference type="PROSITE" id="PS00518">
    <property type="entry name" value="ZF_RING_1"/>
    <property type="match status" value="1"/>
</dbReference>
<dbReference type="Proteomes" id="UP000235371">
    <property type="component" value="Unassembled WGS sequence"/>
</dbReference>
<evidence type="ECO:0000256" key="3">
    <source>
        <dbReference type="ARBA" id="ARBA00004906"/>
    </source>
</evidence>
<dbReference type="Gene3D" id="3.30.40.10">
    <property type="entry name" value="Zinc/RING finger domain, C3HC4 (zinc finger)"/>
    <property type="match status" value="1"/>
</dbReference>
<dbReference type="CDD" id="cd16499">
    <property type="entry name" value="RING-HC_Bre1-like"/>
    <property type="match status" value="1"/>
</dbReference>
<organism evidence="19 20">
    <name type="scientific">Hyaloscypha bicolor E</name>
    <dbReference type="NCBI Taxonomy" id="1095630"/>
    <lineage>
        <taxon>Eukaryota</taxon>
        <taxon>Fungi</taxon>
        <taxon>Dikarya</taxon>
        <taxon>Ascomycota</taxon>
        <taxon>Pezizomycotina</taxon>
        <taxon>Leotiomycetes</taxon>
        <taxon>Helotiales</taxon>
        <taxon>Hyaloscyphaceae</taxon>
        <taxon>Hyaloscypha</taxon>
        <taxon>Hyaloscypha bicolor</taxon>
    </lineage>
</organism>
<dbReference type="InterPro" id="IPR013083">
    <property type="entry name" value="Znf_RING/FYVE/PHD"/>
</dbReference>
<evidence type="ECO:0000256" key="14">
    <source>
        <dbReference type="PROSITE-ProRule" id="PRU00175"/>
    </source>
</evidence>
<evidence type="ECO:0000256" key="2">
    <source>
        <dbReference type="ARBA" id="ARBA00004123"/>
    </source>
</evidence>